<dbReference type="PANTHER" id="PTHR43355:SF2">
    <property type="entry name" value="FLAVIN REDUCTASE (NADPH)"/>
    <property type="match status" value="1"/>
</dbReference>
<feature type="domain" description="NAD(P)-binding" evidence="1">
    <location>
        <begin position="7"/>
        <end position="194"/>
    </location>
</feature>
<dbReference type="EMBL" id="SMLW01000304">
    <property type="protein sequence ID" value="MTI23799.1"/>
    <property type="molecule type" value="Genomic_DNA"/>
</dbReference>
<evidence type="ECO:0000259" key="1">
    <source>
        <dbReference type="Pfam" id="PF13460"/>
    </source>
</evidence>
<dbReference type="Proteomes" id="UP000798808">
    <property type="component" value="Unassembled WGS sequence"/>
</dbReference>
<dbReference type="PANTHER" id="PTHR43355">
    <property type="entry name" value="FLAVIN REDUCTASE (NADPH)"/>
    <property type="match status" value="1"/>
</dbReference>
<proteinExistence type="predicted"/>
<protein>
    <submittedName>
        <fullName evidence="2">SDR family oxidoreductase</fullName>
    </submittedName>
</protein>
<dbReference type="Pfam" id="PF13460">
    <property type="entry name" value="NAD_binding_10"/>
    <property type="match status" value="1"/>
</dbReference>
<gene>
    <name evidence="2" type="ORF">E1163_02435</name>
</gene>
<sequence>MKVIIFGATGTVGRRLVMQALGLGYQVTAFVRNPQKLDDLPHSNLSLRGGDVLNRNDVREAIKGHDAVFCALGAGRKGGVRAEGTYNIIKSMQEEGISRLICQTTLGNGESWGNLNFFWKHIMFGWLLKAAFKDHEDQEKHIRASQLRWTIVRPGAFTDGPLTGNYKHGFSHHDKSTKLKISRADVADFMLKQLISDEYLNKTPALSY</sequence>
<reference evidence="2 3" key="1">
    <citation type="submission" date="2019-02" db="EMBL/GenBank/DDBJ databases">
        <authorList>
            <person name="Goldberg S.R."/>
            <person name="Haltli B.A."/>
            <person name="Correa H."/>
            <person name="Russell K.G."/>
        </authorList>
    </citation>
    <scope>NUCLEOTIDE SEQUENCE [LARGE SCALE GENOMIC DNA]</scope>
    <source>
        <strain evidence="2 3">JCM 16186</strain>
    </source>
</reference>
<dbReference type="SUPFAM" id="SSF51735">
    <property type="entry name" value="NAD(P)-binding Rossmann-fold domains"/>
    <property type="match status" value="1"/>
</dbReference>
<evidence type="ECO:0000313" key="2">
    <source>
        <dbReference type="EMBL" id="MTI23799.1"/>
    </source>
</evidence>
<dbReference type="RefSeq" id="WP_155169110.1">
    <property type="nucleotide sequence ID" value="NZ_BAAAFL010000053.1"/>
</dbReference>
<dbReference type="Gene3D" id="3.40.50.720">
    <property type="entry name" value="NAD(P)-binding Rossmann-like Domain"/>
    <property type="match status" value="1"/>
</dbReference>
<dbReference type="InterPro" id="IPR051606">
    <property type="entry name" value="Polyketide_Oxido-like"/>
</dbReference>
<dbReference type="InterPro" id="IPR036291">
    <property type="entry name" value="NAD(P)-bd_dom_sf"/>
</dbReference>
<evidence type="ECO:0000313" key="3">
    <source>
        <dbReference type="Proteomes" id="UP000798808"/>
    </source>
</evidence>
<keyword evidence="3" id="KW-1185">Reference proteome</keyword>
<dbReference type="CDD" id="cd05244">
    <property type="entry name" value="BVR-B_like_SDR_a"/>
    <property type="match status" value="1"/>
</dbReference>
<comment type="caution">
    <text evidence="2">The sequence shown here is derived from an EMBL/GenBank/DDBJ whole genome shotgun (WGS) entry which is preliminary data.</text>
</comment>
<accession>A0ABW9RIB7</accession>
<organism evidence="2 3">
    <name type="scientific">Fulvivirga kasyanovii</name>
    <dbReference type="NCBI Taxonomy" id="396812"/>
    <lineage>
        <taxon>Bacteria</taxon>
        <taxon>Pseudomonadati</taxon>
        <taxon>Bacteroidota</taxon>
        <taxon>Cytophagia</taxon>
        <taxon>Cytophagales</taxon>
        <taxon>Fulvivirgaceae</taxon>
        <taxon>Fulvivirga</taxon>
    </lineage>
</organism>
<name>A0ABW9RIB7_9BACT</name>
<dbReference type="InterPro" id="IPR016040">
    <property type="entry name" value="NAD(P)-bd_dom"/>
</dbReference>